<feature type="region of interest" description="Disordered" evidence="1">
    <location>
        <begin position="87"/>
        <end position="119"/>
    </location>
</feature>
<dbReference type="KEGG" id="pre:PCA10_29220"/>
<dbReference type="AlphaFoldDB" id="S6AJI8"/>
<evidence type="ECO:0000313" key="2">
    <source>
        <dbReference type="EMBL" id="BAN48643.1"/>
    </source>
</evidence>
<sequence>MLIKIPDADDAFVEKLKRQTGTSTGSKAYAKAAAEFDYLVKTVEWQKREIARLEELVAVRDQTIKGARSAAILLLEATGQGDLLGDLVPESSPARRRPAPAGDEVGTESRLTPQAGETMDHFLARLNRQGRG</sequence>
<dbReference type="EMBL" id="AP013068">
    <property type="protein sequence ID" value="BAN48665.1"/>
    <property type="molecule type" value="Genomic_DNA"/>
</dbReference>
<reference evidence="4 5" key="1">
    <citation type="journal article" date="2013" name="Genome Announc.">
        <title>Complete Genome Sequence of the Carbazole Degrader Pseudomonas resinovorans Strain CA10 (NBRC 106553).</title>
        <authorList>
            <person name="Shintani M."/>
            <person name="Hosoyama A."/>
            <person name="Ohji S."/>
            <person name="Tsuchikane K."/>
            <person name="Takarada H."/>
            <person name="Yamazoe A."/>
            <person name="Fujita N."/>
            <person name="Nojiri H."/>
        </authorList>
    </citation>
    <scope>NUCLEOTIDE SEQUENCE [LARGE SCALE GENOMIC DNA]</scope>
    <source>
        <strain evidence="4 5">NBRC 106553</strain>
    </source>
</reference>
<dbReference type="RefSeq" id="WP_016492811.1">
    <property type="nucleotide sequence ID" value="NC_021499.1"/>
</dbReference>
<name>S6AJI8_METRE</name>
<evidence type="ECO:0000313" key="5">
    <source>
        <dbReference type="Proteomes" id="UP000015503"/>
    </source>
</evidence>
<dbReference type="KEGG" id="pre:PCA10_29330"/>
<dbReference type="EMBL" id="AP013068">
    <property type="protein sequence ID" value="BAN48654.1"/>
    <property type="molecule type" value="Genomic_DNA"/>
</dbReference>
<evidence type="ECO:0000313" key="3">
    <source>
        <dbReference type="EMBL" id="BAN48654.1"/>
    </source>
</evidence>
<evidence type="ECO:0000313" key="4">
    <source>
        <dbReference type="EMBL" id="BAN48665.1"/>
    </source>
</evidence>
<evidence type="ECO:0000256" key="1">
    <source>
        <dbReference type="SAM" id="MobiDB-lite"/>
    </source>
</evidence>
<proteinExistence type="predicted"/>
<dbReference type="Proteomes" id="UP000015503">
    <property type="component" value="Chromosome"/>
</dbReference>
<dbReference type="eggNOG" id="ENOG50317S2">
    <property type="taxonomic scope" value="Bacteria"/>
</dbReference>
<dbReference type="PATRIC" id="fig|1245471.3.peg.2938"/>
<accession>S6AJI8</accession>
<dbReference type="KEGG" id="pre:PCA10_29110"/>
<dbReference type="EMBL" id="AP013068">
    <property type="protein sequence ID" value="BAN48643.1"/>
    <property type="molecule type" value="Genomic_DNA"/>
</dbReference>
<dbReference type="HOGENOM" id="CLU_171812_0_0_6"/>
<protein>
    <submittedName>
        <fullName evidence="4">Uncharacterized protein</fullName>
    </submittedName>
</protein>
<keyword evidence="5" id="KW-1185">Reference proteome</keyword>
<gene>
    <name evidence="2" type="ORF">PCA10_29110</name>
    <name evidence="3" type="ORF">PCA10_29220</name>
    <name evidence="4" type="ORF">PCA10_29330</name>
</gene>
<organism evidence="4 5">
    <name type="scientific">Metapseudomonas resinovorans NBRC 106553</name>
    <dbReference type="NCBI Taxonomy" id="1245471"/>
    <lineage>
        <taxon>Bacteria</taxon>
        <taxon>Pseudomonadati</taxon>
        <taxon>Pseudomonadota</taxon>
        <taxon>Gammaproteobacteria</taxon>
        <taxon>Pseudomonadales</taxon>
        <taxon>Pseudomonadaceae</taxon>
        <taxon>Metapseudomonas</taxon>
    </lineage>
</organism>